<accession>A0A9D4RIC4</accession>
<keyword evidence="1" id="KW-0732">Signal</keyword>
<evidence type="ECO:0000313" key="4">
    <source>
        <dbReference type="Proteomes" id="UP000828390"/>
    </source>
</evidence>
<dbReference type="Proteomes" id="UP000828390">
    <property type="component" value="Unassembled WGS sequence"/>
</dbReference>
<dbReference type="Pfam" id="PF00021">
    <property type="entry name" value="UPAR_LY6"/>
    <property type="match status" value="2"/>
</dbReference>
<comment type="caution">
    <text evidence="3">The sequence shown here is derived from an EMBL/GenBank/DDBJ whole genome shotgun (WGS) entry which is preliminary data.</text>
</comment>
<sequence>MRAFYLYLALALTNVGSHMAEAVMCYKCDHVAHPRDCDRIVECAANEVCHVISYAQPDGHFYYVTGCMAKTSCPASMAIGKRDIAICNRCCDGHYCNKELCDGPAPAGHGSRCLSCDSVEDPTHCGAVTECGQGQVCFTKEKYVFGELRYQLGCADPACAPRTYRDLLNKRAGLCQTCCSTENCNRDLCKNTGSPHTQSPHTVATAIPSTHGIATTSHTNVVATTFPYNLQGCHYKGKVYHQGQTWDEGCDFRCTCEDERTGRYVCQDICPTYINVPQGCTMQKTAGECCEHPVCHSGSTNFTTLNYTAAILITKCAYKNKTYEQDAKWRDGCDYECTCIDASRGYYRCTSLCYTWNLPQQCHLADPAPGKCCQTPSCPPQYTIKFPPGYIEN</sequence>
<keyword evidence="4" id="KW-1185">Reference proteome</keyword>
<feature type="chain" id="PRO_5038844548" description="VWFC domain-containing protein" evidence="1">
    <location>
        <begin position="23"/>
        <end position="393"/>
    </location>
</feature>
<feature type="domain" description="VWFC" evidence="2">
    <location>
        <begin position="231"/>
        <end position="296"/>
    </location>
</feature>
<protein>
    <recommendedName>
        <fullName evidence="2">VWFC domain-containing protein</fullName>
    </recommendedName>
</protein>
<organism evidence="3 4">
    <name type="scientific">Dreissena polymorpha</name>
    <name type="common">Zebra mussel</name>
    <name type="synonym">Mytilus polymorpha</name>
    <dbReference type="NCBI Taxonomy" id="45954"/>
    <lineage>
        <taxon>Eukaryota</taxon>
        <taxon>Metazoa</taxon>
        <taxon>Spiralia</taxon>
        <taxon>Lophotrochozoa</taxon>
        <taxon>Mollusca</taxon>
        <taxon>Bivalvia</taxon>
        <taxon>Autobranchia</taxon>
        <taxon>Heteroconchia</taxon>
        <taxon>Euheterodonta</taxon>
        <taxon>Imparidentia</taxon>
        <taxon>Neoheterodontei</taxon>
        <taxon>Myida</taxon>
        <taxon>Dreissenoidea</taxon>
        <taxon>Dreissenidae</taxon>
        <taxon>Dreissena</taxon>
    </lineage>
</organism>
<dbReference type="InterPro" id="IPR016054">
    <property type="entry name" value="LY6_UPA_recep-like"/>
</dbReference>
<feature type="signal peptide" evidence="1">
    <location>
        <begin position="1"/>
        <end position="22"/>
    </location>
</feature>
<gene>
    <name evidence="3" type="ORF">DPMN_030487</name>
</gene>
<dbReference type="AlphaFoldDB" id="A0A9D4RIC4"/>
<evidence type="ECO:0000313" key="3">
    <source>
        <dbReference type="EMBL" id="KAH3867360.1"/>
    </source>
</evidence>
<evidence type="ECO:0000259" key="2">
    <source>
        <dbReference type="PROSITE" id="PS50184"/>
    </source>
</evidence>
<dbReference type="PROSITE" id="PS50184">
    <property type="entry name" value="VWFC_2"/>
    <property type="match status" value="1"/>
</dbReference>
<reference evidence="3" key="1">
    <citation type="journal article" date="2019" name="bioRxiv">
        <title>The Genome of the Zebra Mussel, Dreissena polymorpha: A Resource for Invasive Species Research.</title>
        <authorList>
            <person name="McCartney M.A."/>
            <person name="Auch B."/>
            <person name="Kono T."/>
            <person name="Mallez S."/>
            <person name="Zhang Y."/>
            <person name="Obille A."/>
            <person name="Becker A."/>
            <person name="Abrahante J.E."/>
            <person name="Garbe J."/>
            <person name="Badalamenti J.P."/>
            <person name="Herman A."/>
            <person name="Mangelson H."/>
            <person name="Liachko I."/>
            <person name="Sullivan S."/>
            <person name="Sone E.D."/>
            <person name="Koren S."/>
            <person name="Silverstein K.A.T."/>
            <person name="Beckman K.B."/>
            <person name="Gohl D.M."/>
        </authorList>
    </citation>
    <scope>NUCLEOTIDE SEQUENCE</scope>
    <source>
        <strain evidence="3">Duluth1</strain>
        <tissue evidence="3">Whole animal</tissue>
    </source>
</reference>
<proteinExistence type="predicted"/>
<dbReference type="OrthoDB" id="6105621at2759"/>
<dbReference type="InterPro" id="IPR045860">
    <property type="entry name" value="Snake_toxin-like_sf"/>
</dbReference>
<name>A0A9D4RIC4_DREPO</name>
<dbReference type="SUPFAM" id="SSF57302">
    <property type="entry name" value="Snake toxin-like"/>
    <property type="match status" value="2"/>
</dbReference>
<dbReference type="InterPro" id="IPR001007">
    <property type="entry name" value="VWF_dom"/>
</dbReference>
<dbReference type="EMBL" id="JAIWYP010000002">
    <property type="protein sequence ID" value="KAH3867360.1"/>
    <property type="molecule type" value="Genomic_DNA"/>
</dbReference>
<reference evidence="3" key="2">
    <citation type="submission" date="2020-11" db="EMBL/GenBank/DDBJ databases">
        <authorList>
            <person name="McCartney M.A."/>
            <person name="Auch B."/>
            <person name="Kono T."/>
            <person name="Mallez S."/>
            <person name="Becker A."/>
            <person name="Gohl D.M."/>
            <person name="Silverstein K.A.T."/>
            <person name="Koren S."/>
            <person name="Bechman K.B."/>
            <person name="Herman A."/>
            <person name="Abrahante J.E."/>
            <person name="Garbe J."/>
        </authorList>
    </citation>
    <scope>NUCLEOTIDE SEQUENCE</scope>
    <source>
        <strain evidence="3">Duluth1</strain>
        <tissue evidence="3">Whole animal</tissue>
    </source>
</reference>
<evidence type="ECO:0000256" key="1">
    <source>
        <dbReference type="SAM" id="SignalP"/>
    </source>
</evidence>
<dbReference type="SUPFAM" id="SSF57603">
    <property type="entry name" value="FnI-like domain"/>
    <property type="match status" value="1"/>
</dbReference>
<dbReference type="SMART" id="SM00214">
    <property type="entry name" value="VWC"/>
    <property type="match status" value="2"/>
</dbReference>